<dbReference type="GO" id="GO:0005634">
    <property type="term" value="C:nucleus"/>
    <property type="evidence" value="ECO:0000318"/>
    <property type="project" value="GO_Central"/>
</dbReference>
<feature type="domain" description="UBA" evidence="2">
    <location>
        <begin position="1"/>
        <end position="40"/>
    </location>
</feature>
<feature type="region of interest" description="Disordered" evidence="1">
    <location>
        <begin position="208"/>
        <end position="246"/>
    </location>
</feature>
<evidence type="ECO:0000256" key="1">
    <source>
        <dbReference type="SAM" id="MobiDB-lite"/>
    </source>
</evidence>
<dbReference type="Gene3D" id="1.10.8.10">
    <property type="entry name" value="DNA helicase RuvA subunit, C-terminal domain"/>
    <property type="match status" value="1"/>
</dbReference>
<dbReference type="InterPro" id="IPR015940">
    <property type="entry name" value="UBA"/>
</dbReference>
<dbReference type="InterPro" id="IPR041923">
    <property type="entry name" value="UBA_UBXN1"/>
</dbReference>
<dbReference type="Proteomes" id="UP000001593">
    <property type="component" value="Unassembled WGS sequence"/>
</dbReference>
<dbReference type="FunFam" id="1.10.8.10:FF:000044">
    <property type="entry name" value="UBX domain-containing protein 1"/>
    <property type="match status" value="1"/>
</dbReference>
<evidence type="ECO:0000313" key="4">
    <source>
        <dbReference type="Proteomes" id="UP000001593"/>
    </source>
</evidence>
<dbReference type="InterPro" id="IPR009060">
    <property type="entry name" value="UBA-like_sf"/>
</dbReference>
<dbReference type="STRING" id="45351.A7SDP9"/>
<dbReference type="OMA" id="DINDMSA"/>
<gene>
    <name evidence="3" type="ORF">NEMVEDRAFT_v1g210690</name>
</gene>
<keyword evidence="4" id="KW-1185">Reference proteome</keyword>
<dbReference type="PhylomeDB" id="A7SDP9"/>
<protein>
    <recommendedName>
        <fullName evidence="2">UBA domain-containing protein</fullName>
    </recommendedName>
</protein>
<dbReference type="GO" id="GO:1903094">
    <property type="term" value="P:negative regulation of protein K48-linked deubiquitination"/>
    <property type="evidence" value="ECO:0000318"/>
    <property type="project" value="GO_Central"/>
</dbReference>
<dbReference type="GO" id="GO:0005737">
    <property type="term" value="C:cytoplasm"/>
    <property type="evidence" value="ECO:0000318"/>
    <property type="project" value="GO_Central"/>
</dbReference>
<feature type="compositionally biased region" description="Basic and acidic residues" evidence="1">
    <location>
        <begin position="208"/>
        <end position="242"/>
    </location>
</feature>
<dbReference type="GO" id="GO:0032435">
    <property type="term" value="P:negative regulation of proteasomal ubiquitin-dependent protein catabolic process"/>
    <property type="evidence" value="ECO:0000318"/>
    <property type="project" value="GO_Central"/>
</dbReference>
<feature type="region of interest" description="Disordered" evidence="1">
    <location>
        <begin position="43"/>
        <end position="99"/>
    </location>
</feature>
<reference evidence="3 4" key="1">
    <citation type="journal article" date="2007" name="Science">
        <title>Sea anemone genome reveals ancestral eumetazoan gene repertoire and genomic organization.</title>
        <authorList>
            <person name="Putnam N.H."/>
            <person name="Srivastava M."/>
            <person name="Hellsten U."/>
            <person name="Dirks B."/>
            <person name="Chapman J."/>
            <person name="Salamov A."/>
            <person name="Terry A."/>
            <person name="Shapiro H."/>
            <person name="Lindquist E."/>
            <person name="Kapitonov V.V."/>
            <person name="Jurka J."/>
            <person name="Genikhovich G."/>
            <person name="Grigoriev I.V."/>
            <person name="Lucas S.M."/>
            <person name="Steele R.E."/>
            <person name="Finnerty J.R."/>
            <person name="Technau U."/>
            <person name="Martindale M.Q."/>
            <person name="Rokhsar D.S."/>
        </authorList>
    </citation>
    <scope>NUCLEOTIDE SEQUENCE [LARGE SCALE GENOMIC DNA]</scope>
    <source>
        <strain evidence="4">CH2 X CH6</strain>
    </source>
</reference>
<dbReference type="Pfam" id="PF22562">
    <property type="entry name" value="UBA_7"/>
    <property type="match status" value="1"/>
</dbReference>
<accession>A7SDP9</accession>
<dbReference type="InParanoid" id="A7SDP9"/>
<dbReference type="GO" id="GO:0031397">
    <property type="term" value="P:negative regulation of protein ubiquitination"/>
    <property type="evidence" value="ECO:0000318"/>
    <property type="project" value="GO_Central"/>
</dbReference>
<name>A7SDP9_NEMVE</name>
<sequence length="303" mass="34678">MSNEVQTLMEMGFPQNRAEKALAVTGKRGVEAAMEWLFAHSEDPDIDEPYKLPQGHKLGSADDTAPPQEAMCAAAPGDSQSVGDQEEGQGGESGEAAPQQALSLVCDDCGKRLRSENDVQDFCKILKKLQTDLNVPPSATSTMNPVALYNIKLRLQQKIKERRQEKAEIEKKEKLEKEKIRRKTGKEITQIKQQMELDEAKKLADFKRREKQEEKMARQRVREKIEKDKAERAKKEKLEKEKIRRKTGKEITQIKQQMELDEAKKLADFKRREKQEEKMASGEYILVFDINDMSAQKSISTRQ</sequence>
<evidence type="ECO:0000313" key="3">
    <source>
        <dbReference type="EMBL" id="EDO38113.1"/>
    </source>
</evidence>
<dbReference type="PROSITE" id="PS50030">
    <property type="entry name" value="UBA"/>
    <property type="match status" value="1"/>
</dbReference>
<evidence type="ECO:0000259" key="2">
    <source>
        <dbReference type="PROSITE" id="PS50030"/>
    </source>
</evidence>
<proteinExistence type="predicted"/>
<dbReference type="PANTHER" id="PTHR46340:SF1">
    <property type="entry name" value="UBX DOMAIN-CONTAINING PROTEIN 1"/>
    <property type="match status" value="1"/>
</dbReference>
<dbReference type="SUPFAM" id="SSF46934">
    <property type="entry name" value="UBA-like"/>
    <property type="match status" value="1"/>
</dbReference>
<dbReference type="HOGENOM" id="CLU_919193_0_0_1"/>
<dbReference type="AlphaFoldDB" id="A7SDP9"/>
<dbReference type="GO" id="GO:0036435">
    <property type="term" value="F:K48-linked polyubiquitin modification-dependent protein binding"/>
    <property type="evidence" value="ECO:0000318"/>
    <property type="project" value="GO_Central"/>
</dbReference>
<dbReference type="SMART" id="SM00165">
    <property type="entry name" value="UBA"/>
    <property type="match status" value="1"/>
</dbReference>
<dbReference type="EMBL" id="DS469632">
    <property type="protein sequence ID" value="EDO38113.1"/>
    <property type="molecule type" value="Genomic_DNA"/>
</dbReference>
<dbReference type="CDD" id="cd14302">
    <property type="entry name" value="UBA_UBXN1"/>
    <property type="match status" value="1"/>
</dbReference>
<organism evidence="3 4">
    <name type="scientific">Nematostella vectensis</name>
    <name type="common">Starlet sea anemone</name>
    <dbReference type="NCBI Taxonomy" id="45351"/>
    <lineage>
        <taxon>Eukaryota</taxon>
        <taxon>Metazoa</taxon>
        <taxon>Cnidaria</taxon>
        <taxon>Anthozoa</taxon>
        <taxon>Hexacorallia</taxon>
        <taxon>Actiniaria</taxon>
        <taxon>Edwardsiidae</taxon>
        <taxon>Nematostella</taxon>
    </lineage>
</organism>
<dbReference type="PANTHER" id="PTHR46340">
    <property type="entry name" value="UBX DOMAIN-CONTAINING PROTEIN 1"/>
    <property type="match status" value="1"/>
</dbReference>
<dbReference type="eggNOG" id="KOG2689">
    <property type="taxonomic scope" value="Eukaryota"/>
</dbReference>